<organism evidence="2 3">
    <name type="scientific">Sedimentisphaera cyanobacteriorum</name>
    <dbReference type="NCBI Taxonomy" id="1940790"/>
    <lineage>
        <taxon>Bacteria</taxon>
        <taxon>Pseudomonadati</taxon>
        <taxon>Planctomycetota</taxon>
        <taxon>Phycisphaerae</taxon>
        <taxon>Sedimentisphaerales</taxon>
        <taxon>Sedimentisphaeraceae</taxon>
        <taxon>Sedimentisphaera</taxon>
    </lineage>
</organism>
<dbReference type="KEGG" id="pbu:L21SP3_00514"/>
<evidence type="ECO:0000256" key="1">
    <source>
        <dbReference type="SAM" id="SignalP"/>
    </source>
</evidence>
<evidence type="ECO:0000313" key="3">
    <source>
        <dbReference type="Proteomes" id="UP000188273"/>
    </source>
</evidence>
<gene>
    <name evidence="2" type="ORF">L21SP3_00514</name>
</gene>
<evidence type="ECO:0008006" key="4">
    <source>
        <dbReference type="Google" id="ProtNLM"/>
    </source>
</evidence>
<keyword evidence="3" id="KW-1185">Reference proteome</keyword>
<dbReference type="AlphaFoldDB" id="A0A1Q2HN93"/>
<proteinExistence type="predicted"/>
<feature type="chain" id="PRO_5013201983" description="Secreted protein" evidence="1">
    <location>
        <begin position="19"/>
        <end position="151"/>
    </location>
</feature>
<dbReference type="EMBL" id="CP019633">
    <property type="protein sequence ID" value="AQQ08724.1"/>
    <property type="molecule type" value="Genomic_DNA"/>
</dbReference>
<protein>
    <recommendedName>
        <fullName evidence="4">Secreted protein</fullName>
    </recommendedName>
</protein>
<dbReference type="STRING" id="1940790.L21SP3_00514"/>
<sequence length="151" mass="16675" precursor="true">MRKMLALVLIISAGGFCADTQPPPKEISEYKIDSAGTFTASKPDISISNLESLLKPLRKTQLEKEAEGWMEILQNNVQQISAAEISDAPPEEISKLHEQRTDIIDRLLRVLEELEQKGGDIEEYKKYISAVSKANVDVSDVNGTSKCLLTG</sequence>
<keyword evidence="1" id="KW-0732">Signal</keyword>
<dbReference type="Proteomes" id="UP000188273">
    <property type="component" value="Chromosome"/>
</dbReference>
<feature type="signal peptide" evidence="1">
    <location>
        <begin position="1"/>
        <end position="18"/>
    </location>
</feature>
<evidence type="ECO:0000313" key="2">
    <source>
        <dbReference type="EMBL" id="AQQ08724.1"/>
    </source>
</evidence>
<reference evidence="3" key="1">
    <citation type="submission" date="2017-02" db="EMBL/GenBank/DDBJ databases">
        <title>Comparative genomics and description of representatives of a novel lineage of planctomycetes thriving in anoxic sediments.</title>
        <authorList>
            <person name="Spring S."/>
            <person name="Bunk B."/>
            <person name="Sproer C."/>
            <person name="Klenk H.-P."/>
        </authorList>
    </citation>
    <scope>NUCLEOTIDE SEQUENCE [LARGE SCALE GENOMIC DNA]</scope>
    <source>
        <strain evidence="3">L21-RPul-D3</strain>
    </source>
</reference>
<name>A0A1Q2HN93_9BACT</name>
<accession>A0A1Q2HN93</accession>